<dbReference type="AlphaFoldDB" id="Q2W7X5"/>
<feature type="signal peptide" evidence="1">
    <location>
        <begin position="1"/>
        <end position="19"/>
    </location>
</feature>
<dbReference type="RefSeq" id="WP_011383658.1">
    <property type="nucleotide sequence ID" value="NC_007626.1"/>
</dbReference>
<evidence type="ECO:0000256" key="1">
    <source>
        <dbReference type="SAM" id="SignalP"/>
    </source>
</evidence>
<accession>Q2W7X5</accession>
<evidence type="ECO:0000313" key="2">
    <source>
        <dbReference type="EMBL" id="BAE50050.1"/>
    </source>
</evidence>
<name>Q2W7X5_PARM1</name>
<dbReference type="Proteomes" id="UP000007058">
    <property type="component" value="Chromosome"/>
</dbReference>
<dbReference type="HOGENOM" id="CLU_112034_3_0_5"/>
<dbReference type="EMBL" id="AP007255">
    <property type="protein sequence ID" value="BAE50050.1"/>
    <property type="molecule type" value="Genomic_DNA"/>
</dbReference>
<dbReference type="Pfam" id="PF04214">
    <property type="entry name" value="DUF411"/>
    <property type="match status" value="1"/>
</dbReference>
<protein>
    <submittedName>
        <fullName evidence="2">Predicted metal-binding protein</fullName>
    </submittedName>
</protein>
<keyword evidence="3" id="KW-1185">Reference proteome</keyword>
<sequence length="140" mass="15167">MKTVAVFLFALFATLPALAAEREVTMWKSPTCGCCEGWAEHMRQSGYKVKSVDVDDIDQIKRAYGIPAPLQSCHTAKVDGYLLEGHVPAEAVDRLLTEKPRTRGIASPGMPMGSPGMGGPKEDNVVHSFGPEGTKVFGRY</sequence>
<dbReference type="InterPro" id="IPR007332">
    <property type="entry name" value="DUF411"/>
</dbReference>
<reference evidence="2 3" key="1">
    <citation type="journal article" date="2005" name="DNA Res.">
        <title>Complete genome sequence of the facultative anaerobic magnetotactic bacterium Magnetospirillum sp. strain AMB-1.</title>
        <authorList>
            <person name="Matsunaga T."/>
            <person name="Okamura Y."/>
            <person name="Fukuda Y."/>
            <person name="Wahyudi A.T."/>
            <person name="Murase Y."/>
            <person name="Takeyama H."/>
        </authorList>
    </citation>
    <scope>NUCLEOTIDE SEQUENCE [LARGE SCALE GENOMIC DNA]</scope>
    <source>
        <strain evidence="3">ATCC 700264 / AMB-1</strain>
    </source>
</reference>
<dbReference type="InterPro" id="IPR036249">
    <property type="entry name" value="Thioredoxin-like_sf"/>
</dbReference>
<dbReference type="KEGG" id="mag:amb1246"/>
<dbReference type="OrthoDB" id="14727at2"/>
<proteinExistence type="predicted"/>
<gene>
    <name evidence="2" type="ordered locus">amb1246</name>
</gene>
<evidence type="ECO:0000313" key="3">
    <source>
        <dbReference type="Proteomes" id="UP000007058"/>
    </source>
</evidence>
<organism evidence="2 3">
    <name type="scientific">Paramagnetospirillum magneticum (strain ATCC 700264 / AMB-1)</name>
    <name type="common">Magnetospirillum magneticum</name>
    <dbReference type="NCBI Taxonomy" id="342108"/>
    <lineage>
        <taxon>Bacteria</taxon>
        <taxon>Pseudomonadati</taxon>
        <taxon>Pseudomonadota</taxon>
        <taxon>Alphaproteobacteria</taxon>
        <taxon>Rhodospirillales</taxon>
        <taxon>Magnetospirillaceae</taxon>
        <taxon>Paramagnetospirillum</taxon>
    </lineage>
</organism>
<dbReference type="STRING" id="342108.amb1246"/>
<keyword evidence="1" id="KW-0732">Signal</keyword>
<feature type="chain" id="PRO_5004218251" evidence="1">
    <location>
        <begin position="20"/>
        <end position="140"/>
    </location>
</feature>
<dbReference type="SUPFAM" id="SSF52833">
    <property type="entry name" value="Thioredoxin-like"/>
    <property type="match status" value="1"/>
</dbReference>